<feature type="chain" id="PRO_5030001856" evidence="7">
    <location>
        <begin position="21"/>
        <end position="111"/>
    </location>
</feature>
<dbReference type="EMBL" id="LK052952">
    <property type="protein sequence ID" value="CDR48327.1"/>
    <property type="molecule type" value="Genomic_DNA"/>
</dbReference>
<evidence type="ECO:0000256" key="5">
    <source>
        <dbReference type="ARBA" id="ARBA00023136"/>
    </source>
</evidence>
<comment type="similarity">
    <text evidence="2">Belongs to the membrane magnesium transporter (TC 1.A.67) family.</text>
</comment>
<keyword evidence="4 6" id="KW-1133">Transmembrane helix</keyword>
<reference evidence="8" key="1">
    <citation type="journal article" date="2014" name="Genome Announc.">
        <title>Draft genome sequence of Rhodosporidium toruloides CECT1137, an oleaginous yeast of biotechnological interest.</title>
        <authorList>
            <person name="Morin N."/>
            <person name="Calcas X."/>
            <person name="Devillers H."/>
            <person name="Durrens P."/>
            <person name="Sherman D.J."/>
            <person name="Nicaud J.-M."/>
            <person name="Neuveglise C."/>
        </authorList>
    </citation>
    <scope>NUCLEOTIDE SEQUENCE</scope>
    <source>
        <strain evidence="8">CECT1137</strain>
    </source>
</reference>
<dbReference type="GO" id="GO:0012505">
    <property type="term" value="C:endomembrane system"/>
    <property type="evidence" value="ECO:0007669"/>
    <property type="project" value="UniProtKB-SubCell"/>
</dbReference>
<evidence type="ECO:0000256" key="1">
    <source>
        <dbReference type="ARBA" id="ARBA00004127"/>
    </source>
</evidence>
<evidence type="ECO:0000256" key="7">
    <source>
        <dbReference type="SAM" id="SignalP"/>
    </source>
</evidence>
<keyword evidence="3 6" id="KW-0812">Transmembrane</keyword>
<dbReference type="OrthoDB" id="44756at2759"/>
<proteinExistence type="inferred from homology"/>
<evidence type="ECO:0000313" key="8">
    <source>
        <dbReference type="EMBL" id="CDR48327.1"/>
    </source>
</evidence>
<keyword evidence="7" id="KW-0732">Signal</keyword>
<dbReference type="Pfam" id="PF10270">
    <property type="entry name" value="MMgT"/>
    <property type="match status" value="1"/>
</dbReference>
<dbReference type="InterPro" id="IPR018937">
    <property type="entry name" value="MMgT"/>
</dbReference>
<evidence type="ECO:0000256" key="4">
    <source>
        <dbReference type="ARBA" id="ARBA00022989"/>
    </source>
</evidence>
<keyword evidence="5 6" id="KW-0472">Membrane</keyword>
<organism evidence="8">
    <name type="scientific">Rhodotorula toruloides</name>
    <name type="common">Yeast</name>
    <name type="synonym">Rhodosporidium toruloides</name>
    <dbReference type="NCBI Taxonomy" id="5286"/>
    <lineage>
        <taxon>Eukaryota</taxon>
        <taxon>Fungi</taxon>
        <taxon>Dikarya</taxon>
        <taxon>Basidiomycota</taxon>
        <taxon>Pucciniomycotina</taxon>
        <taxon>Microbotryomycetes</taxon>
        <taxon>Sporidiobolales</taxon>
        <taxon>Sporidiobolaceae</taxon>
        <taxon>Rhodotorula</taxon>
    </lineage>
</organism>
<evidence type="ECO:0000256" key="6">
    <source>
        <dbReference type="SAM" id="Phobius"/>
    </source>
</evidence>
<feature type="transmembrane region" description="Helical" evidence="6">
    <location>
        <begin position="47"/>
        <end position="69"/>
    </location>
</feature>
<sequence length="111" mass="11860">MLARLVILVSSMVLLHSAYSAWQARIAADTGGFEVESILGARIPPDILVEAVSSFITLVIGILWSAPALKGVTFASEMSSRSVDSTDSGIAFANVRHRGSLLFGQETKSFF</sequence>
<gene>
    <name evidence="8" type="ORF">RHTO0S_17e01288g</name>
</gene>
<protein>
    <submittedName>
        <fullName evidence="8">RHTO0S17e01288g1_1</fullName>
    </submittedName>
</protein>
<dbReference type="AlphaFoldDB" id="A0A061BG38"/>
<accession>A0A061BG38</accession>
<evidence type="ECO:0000256" key="3">
    <source>
        <dbReference type="ARBA" id="ARBA00022692"/>
    </source>
</evidence>
<feature type="signal peptide" evidence="7">
    <location>
        <begin position="1"/>
        <end position="20"/>
    </location>
</feature>
<name>A0A061BG38_RHOTO</name>
<evidence type="ECO:0000256" key="2">
    <source>
        <dbReference type="ARBA" id="ARBA00006109"/>
    </source>
</evidence>
<comment type="subcellular location">
    <subcellularLocation>
        <location evidence="1">Endomembrane system</location>
        <topology evidence="1">Multi-pass membrane protein</topology>
    </subcellularLocation>
</comment>